<evidence type="ECO:0000256" key="1">
    <source>
        <dbReference type="SAM" id="MobiDB-lite"/>
    </source>
</evidence>
<feature type="compositionally biased region" description="Basic residues" evidence="1">
    <location>
        <begin position="28"/>
        <end position="41"/>
    </location>
</feature>
<comment type="caution">
    <text evidence="2">The sequence shown here is derived from an EMBL/GenBank/DDBJ whole genome shotgun (WGS) entry which is preliminary data.</text>
</comment>
<dbReference type="EMBL" id="LXQA010704622">
    <property type="protein sequence ID" value="MCI66889.1"/>
    <property type="molecule type" value="Genomic_DNA"/>
</dbReference>
<dbReference type="AlphaFoldDB" id="A0A392U0L4"/>
<evidence type="ECO:0000313" key="2">
    <source>
        <dbReference type="EMBL" id="MCI66889.1"/>
    </source>
</evidence>
<feature type="non-terminal residue" evidence="2">
    <location>
        <position position="83"/>
    </location>
</feature>
<name>A0A392U0L4_9FABA</name>
<feature type="region of interest" description="Disordered" evidence="1">
    <location>
        <begin position="62"/>
        <end position="83"/>
    </location>
</feature>
<feature type="non-terminal residue" evidence="2">
    <location>
        <position position="1"/>
    </location>
</feature>
<feature type="region of interest" description="Disordered" evidence="1">
    <location>
        <begin position="11"/>
        <end position="47"/>
    </location>
</feature>
<sequence>GSPRELYVADYGRSQQSNHHRFSDTHQHLPHASKGHRRRQQGVHPPLLDSRKEVGCVSAQHHEGVVSKQGHDVAEQQKQHEGI</sequence>
<organism evidence="2 3">
    <name type="scientific">Trifolium medium</name>
    <dbReference type="NCBI Taxonomy" id="97028"/>
    <lineage>
        <taxon>Eukaryota</taxon>
        <taxon>Viridiplantae</taxon>
        <taxon>Streptophyta</taxon>
        <taxon>Embryophyta</taxon>
        <taxon>Tracheophyta</taxon>
        <taxon>Spermatophyta</taxon>
        <taxon>Magnoliopsida</taxon>
        <taxon>eudicotyledons</taxon>
        <taxon>Gunneridae</taxon>
        <taxon>Pentapetalae</taxon>
        <taxon>rosids</taxon>
        <taxon>fabids</taxon>
        <taxon>Fabales</taxon>
        <taxon>Fabaceae</taxon>
        <taxon>Papilionoideae</taxon>
        <taxon>50 kb inversion clade</taxon>
        <taxon>NPAAA clade</taxon>
        <taxon>Hologalegina</taxon>
        <taxon>IRL clade</taxon>
        <taxon>Trifolieae</taxon>
        <taxon>Trifolium</taxon>
    </lineage>
</organism>
<evidence type="ECO:0000313" key="3">
    <source>
        <dbReference type="Proteomes" id="UP000265520"/>
    </source>
</evidence>
<accession>A0A392U0L4</accession>
<protein>
    <submittedName>
        <fullName evidence="2">Uncharacterized protein</fullName>
    </submittedName>
</protein>
<proteinExistence type="predicted"/>
<dbReference type="Proteomes" id="UP000265520">
    <property type="component" value="Unassembled WGS sequence"/>
</dbReference>
<keyword evidence="3" id="KW-1185">Reference proteome</keyword>
<reference evidence="2 3" key="1">
    <citation type="journal article" date="2018" name="Front. Plant Sci.">
        <title>Red Clover (Trifolium pratense) and Zigzag Clover (T. medium) - A Picture of Genomic Similarities and Differences.</title>
        <authorList>
            <person name="Dluhosova J."/>
            <person name="Istvanek J."/>
            <person name="Nedelnik J."/>
            <person name="Repkova J."/>
        </authorList>
    </citation>
    <scope>NUCLEOTIDE SEQUENCE [LARGE SCALE GENOMIC DNA]</scope>
    <source>
        <strain evidence="3">cv. 10/8</strain>
        <tissue evidence="2">Leaf</tissue>
    </source>
</reference>